<dbReference type="AlphaFoldDB" id="A0A183M4T4"/>
<protein>
    <submittedName>
        <fullName evidence="1">Uncharacterized protein</fullName>
    </submittedName>
</protein>
<proteinExistence type="predicted"/>
<accession>A0A183M4T4</accession>
<evidence type="ECO:0000313" key="2">
    <source>
        <dbReference type="Proteomes" id="UP000277204"/>
    </source>
</evidence>
<sequence>MQIARIDGSIIEGPHIINETVEAGQDAIFHCQVNPEEHRSSTIRVSYVLMFSFFLYVYLINVFFKWKIFINNCINYRR</sequence>
<reference evidence="1 2" key="1">
    <citation type="submission" date="2018-11" db="EMBL/GenBank/DDBJ databases">
        <authorList>
            <consortium name="Pathogen Informatics"/>
        </authorList>
    </citation>
    <scope>NUCLEOTIDE SEQUENCE [LARGE SCALE GENOMIC DNA]</scope>
    <source>
        <strain evidence="1 2">Zambia</strain>
    </source>
</reference>
<dbReference type="Proteomes" id="UP000277204">
    <property type="component" value="Unassembled WGS sequence"/>
</dbReference>
<name>A0A183M4T4_9TREM</name>
<dbReference type="EMBL" id="UZAI01006033">
    <property type="protein sequence ID" value="VDO93376.1"/>
    <property type="molecule type" value="Genomic_DNA"/>
</dbReference>
<gene>
    <name evidence="1" type="ORF">SMRZ_LOCUS11059</name>
</gene>
<evidence type="ECO:0000313" key="1">
    <source>
        <dbReference type="EMBL" id="VDO93376.1"/>
    </source>
</evidence>
<keyword evidence="2" id="KW-1185">Reference proteome</keyword>
<organism evidence="1 2">
    <name type="scientific">Schistosoma margrebowiei</name>
    <dbReference type="NCBI Taxonomy" id="48269"/>
    <lineage>
        <taxon>Eukaryota</taxon>
        <taxon>Metazoa</taxon>
        <taxon>Spiralia</taxon>
        <taxon>Lophotrochozoa</taxon>
        <taxon>Platyhelminthes</taxon>
        <taxon>Trematoda</taxon>
        <taxon>Digenea</taxon>
        <taxon>Strigeidida</taxon>
        <taxon>Schistosomatoidea</taxon>
        <taxon>Schistosomatidae</taxon>
        <taxon>Schistosoma</taxon>
    </lineage>
</organism>